<evidence type="ECO:0000259" key="14">
    <source>
        <dbReference type="Pfam" id="PF23231"/>
    </source>
</evidence>
<evidence type="ECO:0000256" key="1">
    <source>
        <dbReference type="ARBA" id="ARBA00004123"/>
    </source>
</evidence>
<dbReference type="SMART" id="SM00386">
    <property type="entry name" value="HAT"/>
    <property type="match status" value="8"/>
</dbReference>
<dbReference type="GO" id="GO:0071007">
    <property type="term" value="C:U2-type catalytic step 2 spliceosome"/>
    <property type="evidence" value="ECO:0007669"/>
    <property type="project" value="TreeGrafter"/>
</dbReference>
<dbReference type="EnsemblPlants" id="EMT01402">
    <property type="protein sequence ID" value="EMT01402"/>
    <property type="gene ID" value="F775_21085"/>
</dbReference>
<dbReference type="InterPro" id="IPR003107">
    <property type="entry name" value="HAT"/>
</dbReference>
<dbReference type="GO" id="GO:0000349">
    <property type="term" value="P:generation of catalytic spliceosome for first transesterification step"/>
    <property type="evidence" value="ECO:0007669"/>
    <property type="project" value="TreeGrafter"/>
</dbReference>
<evidence type="ECO:0000256" key="7">
    <source>
        <dbReference type="ARBA" id="ARBA00023187"/>
    </source>
</evidence>
<dbReference type="PANTHER" id="PTHR11246">
    <property type="entry name" value="PRE-MRNA SPLICING FACTOR"/>
    <property type="match status" value="1"/>
</dbReference>
<dbReference type="FunFam" id="1.25.40.10:FF:000390">
    <property type="entry name" value="Tetratricopeptide repeat (TPR)-like superfamily protein"/>
    <property type="match status" value="1"/>
</dbReference>
<dbReference type="GO" id="GO:0003676">
    <property type="term" value="F:nucleic acid binding"/>
    <property type="evidence" value="ECO:0007669"/>
    <property type="project" value="InterPro"/>
</dbReference>
<evidence type="ECO:0000256" key="3">
    <source>
        <dbReference type="ARBA" id="ARBA00011524"/>
    </source>
</evidence>
<evidence type="ECO:0000256" key="2">
    <source>
        <dbReference type="ARBA" id="ARBA00008644"/>
    </source>
</evidence>
<feature type="domain" description="RNase H type-1" evidence="12">
    <location>
        <begin position="77"/>
        <end position="187"/>
    </location>
</feature>
<protein>
    <recommendedName>
        <fullName evidence="9">Pre-mRNA-splicing factor SYF1</fullName>
    </recommendedName>
    <alternativeName>
        <fullName evidence="10">Pre-mRNA-splicing factor syf1</fullName>
    </alternativeName>
</protein>
<dbReference type="InterPro" id="IPR011990">
    <property type="entry name" value="TPR-like_helical_dom_sf"/>
</dbReference>
<dbReference type="SUPFAM" id="SSF48452">
    <property type="entry name" value="TPR-like"/>
    <property type="match status" value="4"/>
</dbReference>
<dbReference type="Gene3D" id="3.30.420.10">
    <property type="entry name" value="Ribonuclease H-like superfamily/Ribonuclease H"/>
    <property type="match status" value="1"/>
</dbReference>
<dbReference type="Pfam" id="PF23220">
    <property type="entry name" value="HAT_Syf1_M"/>
    <property type="match status" value="1"/>
</dbReference>
<proteinExistence type="inferred from homology"/>
<feature type="compositionally biased region" description="Low complexity" evidence="11">
    <location>
        <begin position="974"/>
        <end position="983"/>
    </location>
</feature>
<dbReference type="CDD" id="cd06222">
    <property type="entry name" value="RNase_H_like"/>
    <property type="match status" value="1"/>
</dbReference>
<dbReference type="GO" id="GO:0000974">
    <property type="term" value="C:Prp19 complex"/>
    <property type="evidence" value="ECO:0007669"/>
    <property type="project" value="TreeGrafter"/>
</dbReference>
<evidence type="ECO:0000256" key="6">
    <source>
        <dbReference type="ARBA" id="ARBA00022737"/>
    </source>
</evidence>
<evidence type="ECO:0000256" key="11">
    <source>
        <dbReference type="SAM" id="MobiDB-lite"/>
    </source>
</evidence>
<dbReference type="SUPFAM" id="SSF53098">
    <property type="entry name" value="Ribonuclease H-like"/>
    <property type="match status" value="1"/>
</dbReference>
<dbReference type="InterPro" id="IPR036397">
    <property type="entry name" value="RNaseH_sf"/>
</dbReference>
<keyword evidence="6" id="KW-0677">Repeat</keyword>
<name>N1QPH1_AEGTA</name>
<dbReference type="Pfam" id="PF13456">
    <property type="entry name" value="RVT_3"/>
    <property type="match status" value="1"/>
</dbReference>
<reference evidence="15" key="1">
    <citation type="submission" date="2015-06" db="UniProtKB">
        <authorList>
            <consortium name="EnsemblPlants"/>
        </authorList>
    </citation>
    <scope>IDENTIFICATION</scope>
</reference>
<comment type="subunit">
    <text evidence="3">Associated with the spliceosome.</text>
</comment>
<evidence type="ECO:0000256" key="5">
    <source>
        <dbReference type="ARBA" id="ARBA00022728"/>
    </source>
</evidence>
<feature type="domain" description="Pre-mRNA-splicing factor Syf1/CRNKL1-like C-terminal HAT-repeats" evidence="14">
    <location>
        <begin position="492"/>
        <end position="886"/>
    </location>
</feature>
<dbReference type="InterPro" id="IPR044730">
    <property type="entry name" value="RNase_H-like_dom_plant"/>
</dbReference>
<feature type="compositionally biased region" description="Basic and acidic residues" evidence="11">
    <location>
        <begin position="962"/>
        <end position="973"/>
    </location>
</feature>
<dbReference type="GO" id="GO:0071014">
    <property type="term" value="C:post-mRNA release spliceosomal complex"/>
    <property type="evidence" value="ECO:0007669"/>
    <property type="project" value="TreeGrafter"/>
</dbReference>
<dbReference type="FunFam" id="1.25.40.10:FF:000023">
    <property type="entry name" value="Pre-mRNA-splicing factor SYF1"/>
    <property type="match status" value="1"/>
</dbReference>
<organism evidence="15">
    <name type="scientific">Aegilops tauschii</name>
    <name type="common">Tausch's goatgrass</name>
    <name type="synonym">Aegilops squarrosa</name>
    <dbReference type="NCBI Taxonomy" id="37682"/>
    <lineage>
        <taxon>Eukaryota</taxon>
        <taxon>Viridiplantae</taxon>
        <taxon>Streptophyta</taxon>
        <taxon>Embryophyta</taxon>
        <taxon>Tracheophyta</taxon>
        <taxon>Spermatophyta</taxon>
        <taxon>Magnoliopsida</taxon>
        <taxon>Liliopsida</taxon>
        <taxon>Poales</taxon>
        <taxon>Poaceae</taxon>
        <taxon>BOP clade</taxon>
        <taxon>Pooideae</taxon>
        <taxon>Triticodae</taxon>
        <taxon>Triticeae</taxon>
        <taxon>Triticinae</taxon>
        <taxon>Aegilops</taxon>
    </lineage>
</organism>
<evidence type="ECO:0000259" key="12">
    <source>
        <dbReference type="Pfam" id="PF13456"/>
    </source>
</evidence>
<dbReference type="InterPro" id="IPR056350">
    <property type="entry name" value="HAT_Syf1_central"/>
</dbReference>
<dbReference type="InterPro" id="IPR012337">
    <property type="entry name" value="RNaseH-like_sf"/>
</dbReference>
<keyword evidence="7" id="KW-0508">mRNA splicing</keyword>
<keyword evidence="8" id="KW-0539">Nucleus</keyword>
<evidence type="ECO:0000259" key="13">
    <source>
        <dbReference type="Pfam" id="PF23220"/>
    </source>
</evidence>
<evidence type="ECO:0000313" key="15">
    <source>
        <dbReference type="EnsemblPlants" id="EMT01402"/>
    </source>
</evidence>
<sequence length="995" mass="114187">MSQHWWGDDENQLRMHWVLRSKILSSGDILNCELKKGSSYVWQSIWARIQTFKKGSIWRVGDGAKINVKESSDNDDFMGACGAVLRDNRGGFIRAATARLDHIPDVVSAEATVLLEGLKLAQGTGCNNLLVRMDNLIVVEALQNNEAYSMVATPIIQDCRELVREFGKAIIEHCNRESNMVAHELAHYYSANNPTFWVEIPPVFLLKFLADDDDLPYEEEILREPFKLKGWWRYLVARAAAPFAKRAVIYERALKALPGSYKLWHAYLRERLDHEPADRLASVLNDDGFRSVKGKTRHQLWLELCDILTKHADEVAGLKVDAILRGGIRKFTDEVGKLWTSLADYYVRRTLYEKARDVFEEGVSSVMTVQEFSVVFEAYTQFEQSMLAAKLEAAEEDGAAGSDEGEKGSKKNKVEKLEKELAACWLNDEDDTDLRLARFERLLDRRPELLSSVLLRQNPHNVEEWHRRVKLFDKDPAKQVATYVEAVKTVDPMKAVGKPHTLWVAFAKMYEKHNRLDSAEDIFKKATQVNYKAVDHLATIWCEWAEMELRNQHFDKAIELMRLATAEPSVEVKRRAAAEGDEPVQLKLHKSLKLWSIYVDLEESLGSLETTRAVYERILDLRIATPQIILNYAFLLEENKYFEDAFKVYERGVKIFKYPHVKDIWVTYLTKFVKRYQRSKLERARELFTEAVEKAPPHEKKALYLQYAKLEEDYGLAKRAMNVYDEAVRAVPNTEKMSMYEIYIARAAELFGVPRTRQIYEQAIESGLPDKDVMVMCMKFAELERNLGEIDRSRAIYIHASNYADPNSHPEFWKKWNDFEIQHGNEDTFREMLRIKRTVAASRSQTHFILPEYLMQRDQKLNMDEAVDTLTRAGVPQDEMAALERQLASGPSPPAAAPSTSTTPANRMMNFVSAGVEARAESSTQQAAANNEDIELPEEESDEEDDVQIAERAVPEAVFGELGKRAAESREESSSAQENNEQQLGALERIKRRRQ</sequence>
<dbReference type="FunFam" id="1.25.40.10:FF:000680">
    <property type="entry name" value="Pre-mRNA-splicing factor SYF1"/>
    <property type="match status" value="1"/>
</dbReference>
<evidence type="ECO:0000256" key="10">
    <source>
        <dbReference type="ARBA" id="ARBA00067212"/>
    </source>
</evidence>
<feature type="region of interest" description="Disordered" evidence="11">
    <location>
        <begin position="884"/>
        <end position="995"/>
    </location>
</feature>
<dbReference type="InterPro" id="IPR045075">
    <property type="entry name" value="Syf1-like"/>
</dbReference>
<dbReference type="FunFam" id="1.25.40.10:FF:000038">
    <property type="entry name" value="Putative pre-mRNA-splicing factor SYF1"/>
    <property type="match status" value="1"/>
</dbReference>
<dbReference type="InterPro" id="IPR055430">
    <property type="entry name" value="HAT_Syf1_CNRKL1_C"/>
</dbReference>
<accession>N1QPH1</accession>
<feature type="domain" description="Pre-mRNA-splicing factor SYF1 central HAT repeats" evidence="13">
    <location>
        <begin position="274"/>
        <end position="490"/>
    </location>
</feature>
<evidence type="ECO:0000256" key="8">
    <source>
        <dbReference type="ARBA" id="ARBA00023242"/>
    </source>
</evidence>
<feature type="compositionally biased region" description="Acidic residues" evidence="11">
    <location>
        <begin position="932"/>
        <end position="948"/>
    </location>
</feature>
<keyword evidence="4" id="KW-0507">mRNA processing</keyword>
<comment type="similarity">
    <text evidence="2">Belongs to the crooked-neck family.</text>
</comment>
<dbReference type="PANTHER" id="PTHR11246:SF5">
    <property type="entry name" value="PRE-MRNA-SPLICING FACTOR SYF1"/>
    <property type="match status" value="1"/>
</dbReference>
<dbReference type="InterPro" id="IPR002156">
    <property type="entry name" value="RNaseH_domain"/>
</dbReference>
<keyword evidence="5" id="KW-0747">Spliceosome</keyword>
<dbReference type="GO" id="GO:0004523">
    <property type="term" value="F:RNA-DNA hybrid ribonuclease activity"/>
    <property type="evidence" value="ECO:0007669"/>
    <property type="project" value="InterPro"/>
</dbReference>
<dbReference type="AlphaFoldDB" id="N1QPH1"/>
<dbReference type="Pfam" id="PF23231">
    <property type="entry name" value="HAT_Syf1_CNRKL1_C"/>
    <property type="match status" value="1"/>
</dbReference>
<comment type="subcellular location">
    <subcellularLocation>
        <location evidence="1">Nucleus</location>
    </subcellularLocation>
</comment>
<evidence type="ECO:0000256" key="9">
    <source>
        <dbReference type="ARBA" id="ARBA00039472"/>
    </source>
</evidence>
<evidence type="ECO:0000256" key="4">
    <source>
        <dbReference type="ARBA" id="ARBA00022664"/>
    </source>
</evidence>
<dbReference type="Gene3D" id="1.25.40.10">
    <property type="entry name" value="Tetratricopeptide repeat domain"/>
    <property type="match status" value="4"/>
</dbReference>